<keyword evidence="4" id="KW-0808">Transferase</keyword>
<evidence type="ECO:0000256" key="1">
    <source>
        <dbReference type="ARBA" id="ARBA00006594"/>
    </source>
</evidence>
<evidence type="ECO:0000256" key="6">
    <source>
        <dbReference type="ARBA" id="ARBA00022747"/>
    </source>
</evidence>
<keyword evidence="3" id="KW-0489">Methyltransferase</keyword>
<dbReference type="EMBL" id="AP035768">
    <property type="protein sequence ID" value="BFO21716.1"/>
    <property type="molecule type" value="Genomic_DNA"/>
</dbReference>
<dbReference type="AlphaFoldDB" id="A0AAT9HW45"/>
<evidence type="ECO:0000313" key="9">
    <source>
        <dbReference type="EMBL" id="BFO21716.1"/>
    </source>
</evidence>
<keyword evidence="5" id="KW-0949">S-adenosyl-L-methionine</keyword>
<evidence type="ECO:0000259" key="8">
    <source>
        <dbReference type="Pfam" id="PF12161"/>
    </source>
</evidence>
<comment type="catalytic activity">
    <reaction evidence="7">
        <text>a 2'-deoxyadenosine in DNA + S-adenosyl-L-methionine = an N(6)-methyl-2'-deoxyadenosine in DNA + S-adenosyl-L-homocysteine + H(+)</text>
        <dbReference type="Rhea" id="RHEA:15197"/>
        <dbReference type="Rhea" id="RHEA-COMP:12418"/>
        <dbReference type="Rhea" id="RHEA-COMP:12419"/>
        <dbReference type="ChEBI" id="CHEBI:15378"/>
        <dbReference type="ChEBI" id="CHEBI:57856"/>
        <dbReference type="ChEBI" id="CHEBI:59789"/>
        <dbReference type="ChEBI" id="CHEBI:90615"/>
        <dbReference type="ChEBI" id="CHEBI:90616"/>
        <dbReference type="EC" id="2.1.1.72"/>
    </reaction>
</comment>
<evidence type="ECO:0000256" key="5">
    <source>
        <dbReference type="ARBA" id="ARBA00022691"/>
    </source>
</evidence>
<proteinExistence type="inferred from homology"/>
<organism evidence="9">
    <name type="scientific">Streptomyces haneummycinicus</name>
    <dbReference type="NCBI Taxonomy" id="3074435"/>
    <lineage>
        <taxon>Bacteria</taxon>
        <taxon>Bacillati</taxon>
        <taxon>Actinomycetota</taxon>
        <taxon>Actinomycetes</taxon>
        <taxon>Kitasatosporales</taxon>
        <taxon>Streptomycetaceae</taxon>
        <taxon>Streptomyces</taxon>
    </lineage>
</organism>
<dbReference type="SUPFAM" id="SSF53335">
    <property type="entry name" value="S-adenosyl-L-methionine-dependent methyltransferases"/>
    <property type="match status" value="1"/>
</dbReference>
<dbReference type="Gene3D" id="1.20.1260.30">
    <property type="match status" value="1"/>
</dbReference>
<dbReference type="InterPro" id="IPR038333">
    <property type="entry name" value="T1MK-like_N_sf"/>
</dbReference>
<dbReference type="GO" id="GO:0032259">
    <property type="term" value="P:methylation"/>
    <property type="evidence" value="ECO:0007669"/>
    <property type="project" value="UniProtKB-KW"/>
</dbReference>
<evidence type="ECO:0000256" key="2">
    <source>
        <dbReference type="ARBA" id="ARBA00011900"/>
    </source>
</evidence>
<dbReference type="PANTHER" id="PTHR42933:SF3">
    <property type="entry name" value="TYPE I RESTRICTION ENZYME MJAVIII METHYLASE SUBUNIT"/>
    <property type="match status" value="1"/>
</dbReference>
<evidence type="ECO:0000256" key="3">
    <source>
        <dbReference type="ARBA" id="ARBA00022603"/>
    </source>
</evidence>
<dbReference type="InterPro" id="IPR029063">
    <property type="entry name" value="SAM-dependent_MTases_sf"/>
</dbReference>
<feature type="domain" description="N6 adenine-specific DNA methyltransferase N-terminal" evidence="8">
    <location>
        <begin position="9"/>
        <end position="61"/>
    </location>
</feature>
<accession>A0AAT9HW45</accession>
<keyword evidence="6" id="KW-0680">Restriction system</keyword>
<protein>
    <recommendedName>
        <fullName evidence="2">site-specific DNA-methyltransferase (adenine-specific)</fullName>
        <ecNumber evidence="2">2.1.1.72</ecNumber>
    </recommendedName>
</protein>
<dbReference type="InterPro" id="IPR051537">
    <property type="entry name" value="DNA_Adenine_Mtase"/>
</dbReference>
<reference evidence="9" key="1">
    <citation type="submission" date="2024-06" db="EMBL/GenBank/DDBJ databases">
        <authorList>
            <consortium name="consrtm"/>
            <person name="Uemura M."/>
            <person name="Terahara T."/>
        </authorList>
    </citation>
    <scope>NUCLEOTIDE SEQUENCE</scope>
    <source>
        <strain evidence="9">KM77-8</strain>
    </source>
</reference>
<name>A0AAT9HW45_9ACTN</name>
<sequence>MAKLTLAQLERHLWAAADILRGTMDASEYKDYIFGLLFLKRANDEFEAARDRLRQYAVDELKLSDEDLPGYLEGRAPTASAMCCTCRRRPVGPRSPPPPTTSTR</sequence>
<dbReference type="GO" id="GO:0009007">
    <property type="term" value="F:site-specific DNA-methyltransferase (adenine-specific) activity"/>
    <property type="evidence" value="ECO:0007669"/>
    <property type="project" value="UniProtKB-EC"/>
</dbReference>
<evidence type="ECO:0000256" key="7">
    <source>
        <dbReference type="ARBA" id="ARBA00047942"/>
    </source>
</evidence>
<dbReference type="GO" id="GO:0009307">
    <property type="term" value="P:DNA restriction-modification system"/>
    <property type="evidence" value="ECO:0007669"/>
    <property type="project" value="UniProtKB-KW"/>
</dbReference>
<evidence type="ECO:0000256" key="4">
    <source>
        <dbReference type="ARBA" id="ARBA00022679"/>
    </source>
</evidence>
<dbReference type="EC" id="2.1.1.72" evidence="2"/>
<comment type="similarity">
    <text evidence="1">Belongs to the N(4)/N(6)-methyltransferase family.</text>
</comment>
<dbReference type="PANTHER" id="PTHR42933">
    <property type="entry name" value="SLR6095 PROTEIN"/>
    <property type="match status" value="1"/>
</dbReference>
<dbReference type="Pfam" id="PF12161">
    <property type="entry name" value="HsdM_N"/>
    <property type="match status" value="1"/>
</dbReference>
<reference evidence="9" key="2">
    <citation type="submission" date="2024-07" db="EMBL/GenBank/DDBJ databases">
        <title>Streptomyces haneummycinica sp. nov., a new antibiotic-producing actinobacterium isolated from marine sediment.</title>
        <authorList>
            <person name="Uemura M."/>
            <person name="Hamada M."/>
            <person name="Hirano S."/>
            <person name="Kobayashi K."/>
            <person name="Ohshiro T."/>
            <person name="Kobayashi T."/>
            <person name="Terahara T."/>
        </authorList>
    </citation>
    <scope>NUCLEOTIDE SEQUENCE</scope>
    <source>
        <strain evidence="9">KM77-8</strain>
    </source>
</reference>
<dbReference type="InterPro" id="IPR022749">
    <property type="entry name" value="D12N6_MeTrfase_N"/>
</dbReference>
<gene>
    <name evidence="9" type="ORF">SHKM778_81040</name>
</gene>